<protein>
    <submittedName>
        <fullName evidence="1">Uncharacterized protein</fullName>
    </submittedName>
</protein>
<dbReference type="AlphaFoldDB" id="A0A645HPL1"/>
<evidence type="ECO:0000313" key="1">
    <source>
        <dbReference type="EMBL" id="MPN37303.1"/>
    </source>
</evidence>
<proteinExistence type="predicted"/>
<dbReference type="InterPro" id="IPR021219">
    <property type="entry name" value="DUF2703"/>
</dbReference>
<dbReference type="Pfam" id="PF10865">
    <property type="entry name" value="DUF2703"/>
    <property type="match status" value="1"/>
</dbReference>
<comment type="caution">
    <text evidence="1">The sequence shown here is derived from an EMBL/GenBank/DDBJ whole genome shotgun (WGS) entry which is preliminary data.</text>
</comment>
<accession>A0A645HPL1</accession>
<name>A0A645HPL1_9ZZZZ</name>
<organism evidence="1">
    <name type="scientific">bioreactor metagenome</name>
    <dbReference type="NCBI Taxonomy" id="1076179"/>
    <lineage>
        <taxon>unclassified sequences</taxon>
        <taxon>metagenomes</taxon>
        <taxon>ecological metagenomes</taxon>
    </lineage>
</organism>
<dbReference type="EMBL" id="VSSQ01091882">
    <property type="protein sequence ID" value="MPN37303.1"/>
    <property type="molecule type" value="Genomic_DNA"/>
</dbReference>
<gene>
    <name evidence="1" type="ORF">SDC9_184819</name>
</gene>
<sequence>MAPKLEPMDIKLKLRKVILDEISQDTLMAGNMVTIQSPEIDVEETPIEELMMLEVGFAECDSCTVPDGGGFPCRTLKDFDGNERMVLPEEFFMEATLRVAFKSQHESNCGCSDCSSCASGCGDEERGIRH</sequence>
<reference evidence="1" key="1">
    <citation type="submission" date="2019-08" db="EMBL/GenBank/DDBJ databases">
        <authorList>
            <person name="Kucharzyk K."/>
            <person name="Murdoch R.W."/>
            <person name="Higgins S."/>
            <person name="Loffler F."/>
        </authorList>
    </citation>
    <scope>NUCLEOTIDE SEQUENCE</scope>
</reference>